<dbReference type="PANTHER" id="PTHR48041:SF139">
    <property type="entry name" value="PROTEIN SCARLET"/>
    <property type="match status" value="1"/>
</dbReference>
<evidence type="ECO:0000313" key="11">
    <source>
        <dbReference type="Proteomes" id="UP000448292"/>
    </source>
</evidence>
<keyword evidence="5" id="KW-0067">ATP-binding</keyword>
<dbReference type="GO" id="GO:0016020">
    <property type="term" value="C:membrane"/>
    <property type="evidence" value="ECO:0007669"/>
    <property type="project" value="UniProtKB-SubCell"/>
</dbReference>
<dbReference type="InterPro" id="IPR013525">
    <property type="entry name" value="ABC2_TM"/>
</dbReference>
<accession>A0A7M3MK60</accession>
<dbReference type="Pfam" id="PF00005">
    <property type="entry name" value="ABC_tran"/>
    <property type="match status" value="1"/>
</dbReference>
<feature type="transmembrane region" description="Helical" evidence="8">
    <location>
        <begin position="1091"/>
        <end position="1112"/>
    </location>
</feature>
<dbReference type="Gene3D" id="3.40.50.300">
    <property type="entry name" value="P-loop containing nucleotide triphosphate hydrolases"/>
    <property type="match status" value="1"/>
</dbReference>
<dbReference type="PROSITE" id="PS50893">
    <property type="entry name" value="ABC_TRANSPORTER_2"/>
    <property type="match status" value="1"/>
</dbReference>
<feature type="transmembrane region" description="Helical" evidence="8">
    <location>
        <begin position="783"/>
        <end position="804"/>
    </location>
</feature>
<dbReference type="SMART" id="SM00382">
    <property type="entry name" value="AAA"/>
    <property type="match status" value="1"/>
</dbReference>
<dbReference type="InterPro" id="IPR027417">
    <property type="entry name" value="P-loop_NTPase"/>
</dbReference>
<evidence type="ECO:0000256" key="7">
    <source>
        <dbReference type="ARBA" id="ARBA00023136"/>
    </source>
</evidence>
<evidence type="ECO:0000256" key="8">
    <source>
        <dbReference type="SAM" id="Phobius"/>
    </source>
</evidence>
<keyword evidence="3 8" id="KW-0812">Transmembrane</keyword>
<feature type="transmembrane region" description="Helical" evidence="8">
    <location>
        <begin position="816"/>
        <end position="838"/>
    </location>
</feature>
<dbReference type="InterPro" id="IPR003593">
    <property type="entry name" value="AAA+_ATPase"/>
</dbReference>
<feature type="domain" description="ABC transporter" evidence="9">
    <location>
        <begin position="435"/>
        <end position="680"/>
    </location>
</feature>
<dbReference type="OrthoDB" id="9804819at2"/>
<evidence type="ECO:0000259" key="9">
    <source>
        <dbReference type="PROSITE" id="PS50893"/>
    </source>
</evidence>
<dbReference type="RefSeq" id="WP_144301410.1">
    <property type="nucleotide sequence ID" value="NZ_QMIE01000001.1"/>
</dbReference>
<organism evidence="10 11">
    <name type="scientific">Oceanidesulfovibrio indonesiensis</name>
    <dbReference type="NCBI Taxonomy" id="54767"/>
    <lineage>
        <taxon>Bacteria</taxon>
        <taxon>Pseudomonadati</taxon>
        <taxon>Thermodesulfobacteriota</taxon>
        <taxon>Desulfovibrionia</taxon>
        <taxon>Desulfovibrionales</taxon>
        <taxon>Desulfovibrionaceae</taxon>
        <taxon>Oceanidesulfovibrio</taxon>
    </lineage>
</organism>
<evidence type="ECO:0000313" key="10">
    <source>
        <dbReference type="EMBL" id="TVM19948.1"/>
    </source>
</evidence>
<feature type="transmembrane region" description="Helical" evidence="8">
    <location>
        <begin position="897"/>
        <end position="918"/>
    </location>
</feature>
<keyword evidence="4" id="KW-0547">Nucleotide-binding</keyword>
<sequence length="1145" mass="127315">MHFSGAPELDPDIRNVLSQSLAMRTLELLALIAQVGASESEESGARARAFIWAYYESLYPHDITAYFLATFEDLAASPADIERFASTLRNRLNYPERISCLLTAYEFVAASGMGDLGLRTARTVASFVSITPEDVAFLEHAAGVGESPEWIIEKSSLLSLVISDNADRADILLPYPGLDLVAHKTHNLMLMAARHADTTGIRVLVDGRTLTRTFTTRITPHSTIIIGDTVLRSSDLAAYFSVKAHSPETSLAIRRQGFSLALSRQLRDEDIARFRMTGTRLTISQLDIKALVMVNGEQLRAHPDQMEDREVGFDDVIFVNGFKIDPREIFHLLASRRAGSLGTGRIALTIANDAKSAVHLPDNLPKRWTAHLLRRHGALYFEPGGCPYQAYLNGRSMTAGDRVEHGDVLYLRDTFIEIDLERQRFESERFSFRKLTAERLTHGQRSGILSRGGGALDEISLEAEYGEMVCIMGPSGSGKSTLLKVLAGILPPDSGTSTLDGIDVHMEFDRLRDLIGFVPQEDLLFPNLTVYENLAYHARLRFPEIDRREVRQRVESVLASIRMQDKAHTRVGPPEDSVLSGGERKRANIGLELLGNPAIYFLDEPTSGLSSKDSEHILEILTDIALSGRIVVSVLHQPGSRLFKAFDKVALIDKGGRLAFYGSTFEALDYFGSHGAHHEEAGEDPAVECPECKTVMPELLLDRLEETLRDIDGSQLGERKHSPGYWKTRYRQKVVSAWISSLRMPAEEKLPPRRRATAMERVSQVASLASRNGMNKLRDRSSLLVTFLEAPLLGAGLGFVLRYSPAGDYSLYTNDLFRTFLFIAVIAVMFLALSGSVHEIVSDAPVFLRERMVDVPNYVYLSGKLLVLMAFALVQNALFMLPAFLLLELRELYLQHFLYLGLVSFAGVSLGLAISSLPGLSLRAALNAVPLLLIPQIVLGGALIEYEEMNKQLRLFSQNPIPEICQFMPSRWAFEGLIVMQEAGNSYDGAHAALLQELRQRKILRSEESADSSTPLSFEIAKLEGDLERLRQERKHAYGNKNVHDAVILAERRREQLIAEGRIKADDSLDMPLFVREKPLPLLESSVSTPMLNGVVLALMGFGLNIFTLGALRSKPTTSGGRIMARRRLKRAARQVLHLDSRELE</sequence>
<feature type="transmembrane region" description="Helical" evidence="8">
    <location>
        <begin position="858"/>
        <end position="885"/>
    </location>
</feature>
<evidence type="ECO:0000256" key="4">
    <source>
        <dbReference type="ARBA" id="ARBA00022741"/>
    </source>
</evidence>
<dbReference type="InterPro" id="IPR050352">
    <property type="entry name" value="ABCG_transporters"/>
</dbReference>
<gene>
    <name evidence="10" type="ORF">DPQ33_01610</name>
</gene>
<keyword evidence="7 8" id="KW-0472">Membrane</keyword>
<dbReference type="PANTHER" id="PTHR48041">
    <property type="entry name" value="ABC TRANSPORTER G FAMILY MEMBER 28"/>
    <property type="match status" value="1"/>
</dbReference>
<reference evidence="10 11" key="1">
    <citation type="submission" date="2018-06" db="EMBL/GenBank/DDBJ databases">
        <title>Complete genome of Desulfovibrio indonesiensis P37SLT.</title>
        <authorList>
            <person name="Crispim J.S."/>
            <person name="Vidigal P.M.P."/>
            <person name="Silva L.C.F."/>
            <person name="Laguardia C.N."/>
            <person name="Araujo L.C."/>
            <person name="Dias R.S."/>
            <person name="Sousa M.P."/>
            <person name="Paula S.O."/>
            <person name="Silva C."/>
        </authorList>
    </citation>
    <scope>NUCLEOTIDE SEQUENCE [LARGE SCALE GENOMIC DNA]</scope>
    <source>
        <strain evidence="10 11">P37SLT</strain>
    </source>
</reference>
<evidence type="ECO:0000256" key="3">
    <source>
        <dbReference type="ARBA" id="ARBA00022692"/>
    </source>
</evidence>
<evidence type="ECO:0000256" key="5">
    <source>
        <dbReference type="ARBA" id="ARBA00022840"/>
    </source>
</evidence>
<dbReference type="InterPro" id="IPR017871">
    <property type="entry name" value="ABC_transporter-like_CS"/>
</dbReference>
<evidence type="ECO:0000256" key="1">
    <source>
        <dbReference type="ARBA" id="ARBA00004141"/>
    </source>
</evidence>
<dbReference type="GO" id="GO:0140359">
    <property type="term" value="F:ABC-type transporter activity"/>
    <property type="evidence" value="ECO:0007669"/>
    <property type="project" value="InterPro"/>
</dbReference>
<dbReference type="GO" id="GO:0016887">
    <property type="term" value="F:ATP hydrolysis activity"/>
    <property type="evidence" value="ECO:0007669"/>
    <property type="project" value="InterPro"/>
</dbReference>
<name>A0A7M3MK60_9BACT</name>
<dbReference type="Proteomes" id="UP000448292">
    <property type="component" value="Unassembled WGS sequence"/>
</dbReference>
<protein>
    <recommendedName>
        <fullName evidence="9">ABC transporter domain-containing protein</fullName>
    </recommendedName>
</protein>
<dbReference type="Pfam" id="PF01061">
    <property type="entry name" value="ABC2_membrane"/>
    <property type="match status" value="1"/>
</dbReference>
<keyword evidence="6 8" id="KW-1133">Transmembrane helix</keyword>
<dbReference type="InterPro" id="IPR003439">
    <property type="entry name" value="ABC_transporter-like_ATP-bd"/>
</dbReference>
<feature type="transmembrane region" description="Helical" evidence="8">
    <location>
        <begin position="924"/>
        <end position="944"/>
    </location>
</feature>
<evidence type="ECO:0000256" key="2">
    <source>
        <dbReference type="ARBA" id="ARBA00022448"/>
    </source>
</evidence>
<keyword evidence="11" id="KW-1185">Reference proteome</keyword>
<dbReference type="PROSITE" id="PS00211">
    <property type="entry name" value="ABC_TRANSPORTER_1"/>
    <property type="match status" value="1"/>
</dbReference>
<comment type="caution">
    <text evidence="10">The sequence shown here is derived from an EMBL/GenBank/DDBJ whole genome shotgun (WGS) entry which is preliminary data.</text>
</comment>
<dbReference type="EMBL" id="QMIE01000001">
    <property type="protein sequence ID" value="TVM19948.1"/>
    <property type="molecule type" value="Genomic_DNA"/>
</dbReference>
<dbReference type="AlphaFoldDB" id="A0A7M3MK60"/>
<proteinExistence type="predicted"/>
<dbReference type="GO" id="GO:0005524">
    <property type="term" value="F:ATP binding"/>
    <property type="evidence" value="ECO:0007669"/>
    <property type="project" value="UniProtKB-KW"/>
</dbReference>
<evidence type="ECO:0000256" key="6">
    <source>
        <dbReference type="ARBA" id="ARBA00022989"/>
    </source>
</evidence>
<comment type="subcellular location">
    <subcellularLocation>
        <location evidence="1">Membrane</location>
        <topology evidence="1">Multi-pass membrane protein</topology>
    </subcellularLocation>
</comment>
<keyword evidence="2" id="KW-0813">Transport</keyword>
<dbReference type="SUPFAM" id="SSF52540">
    <property type="entry name" value="P-loop containing nucleoside triphosphate hydrolases"/>
    <property type="match status" value="1"/>
</dbReference>